<feature type="signal peptide" evidence="1">
    <location>
        <begin position="1"/>
        <end position="21"/>
    </location>
</feature>
<name>Q5FK25_LACAC</name>
<dbReference type="GO" id="GO:0010181">
    <property type="term" value="F:FMN binding"/>
    <property type="evidence" value="ECO:0007669"/>
    <property type="project" value="InterPro"/>
</dbReference>
<keyword evidence="4" id="KW-1185">Reference proteome</keyword>
<dbReference type="HOGENOM" id="CLU_068890_0_1_9"/>
<dbReference type="RefSeq" id="WP_003547441.1">
    <property type="nucleotide sequence ID" value="NC_006814.3"/>
</dbReference>
<sequence>MKLWKKALLTIGLVFSVISLAACANSNSSSSNNSQSNGKAKTTKVGKASKSNTLIVYFSLTGTTQDAAKYIQKQTGTKMIRLQPEKAYGDYDSAARRGDRERRNNIHPTLATNIPNFSKYKTVFIGYPTWWQRPPMLIHTLFDKYNFQGKTVVPFTTSMSTPIGPSQAVIKQLAQKDGATFKNGIRYDNNNKQVRSWLKGLGY</sequence>
<dbReference type="EMBL" id="CP000033">
    <property type="protein sequence ID" value="AAV42949.1"/>
    <property type="molecule type" value="Genomic_DNA"/>
</dbReference>
<feature type="domain" description="Flavodoxin-like" evidence="2">
    <location>
        <begin position="53"/>
        <end position="203"/>
    </location>
</feature>
<reference evidence="3 4" key="1">
    <citation type="journal article" date="2005" name="Proc. Natl. Acad. Sci. U.S.A.">
        <title>Complete genome sequence of the probiotic lactic acid bacterium Lactobacillus acidophilus NCFM.</title>
        <authorList>
            <person name="Altermann E."/>
            <person name="Russell W.M."/>
            <person name="Azcarate-Peril M.A."/>
            <person name="Barrangou R."/>
            <person name="Buck B.L."/>
            <person name="McAuliffe O."/>
            <person name="Souther N."/>
            <person name="Dobson A."/>
            <person name="Duong T."/>
            <person name="Callanan M."/>
            <person name="Lick S."/>
            <person name="Hamrick A."/>
            <person name="Cano R."/>
            <person name="Klaenhammer T.R."/>
        </authorList>
    </citation>
    <scope>NUCLEOTIDE SEQUENCE [LARGE SCALE GENOMIC DNA]</scope>
    <source>
        <strain evidence="4">ATCC 700396 / NCK56 / N2 / NCFM</strain>
    </source>
</reference>
<dbReference type="InterPro" id="IPR008254">
    <property type="entry name" value="Flavodoxin/NO_synth"/>
</dbReference>
<dbReference type="PANTHER" id="PTHR39201">
    <property type="entry name" value="EXPORTED PROTEIN-RELATED"/>
    <property type="match status" value="1"/>
</dbReference>
<dbReference type="PROSITE" id="PS50902">
    <property type="entry name" value="FLAVODOXIN_LIKE"/>
    <property type="match status" value="1"/>
</dbReference>
<evidence type="ECO:0000313" key="4">
    <source>
        <dbReference type="Proteomes" id="UP000006381"/>
    </source>
</evidence>
<protein>
    <submittedName>
        <fullName evidence="3">Putative flavodoxin</fullName>
    </submittedName>
</protein>
<dbReference type="PROSITE" id="PS51257">
    <property type="entry name" value="PROKAR_LIPOPROTEIN"/>
    <property type="match status" value="1"/>
</dbReference>
<evidence type="ECO:0000313" key="3">
    <source>
        <dbReference type="EMBL" id="AAV42949.1"/>
    </source>
</evidence>
<accession>Q5FK25</accession>
<dbReference type="BioCyc" id="LACI272621:G1G49-1100-MONOMER"/>
<organism evidence="4">
    <name type="scientific">Lactobacillus acidophilus (strain ATCC 700396 / NCK56 / N2 / NCFM)</name>
    <dbReference type="NCBI Taxonomy" id="272621"/>
    <lineage>
        <taxon>Bacteria</taxon>
        <taxon>Bacillati</taxon>
        <taxon>Bacillota</taxon>
        <taxon>Bacilli</taxon>
        <taxon>Lactobacillales</taxon>
        <taxon>Lactobacillaceae</taxon>
        <taxon>Lactobacillus</taxon>
    </lineage>
</organism>
<dbReference type="SUPFAM" id="SSF52218">
    <property type="entry name" value="Flavoproteins"/>
    <property type="match status" value="1"/>
</dbReference>
<proteinExistence type="predicted"/>
<keyword evidence="1" id="KW-0732">Signal</keyword>
<dbReference type="eggNOG" id="COG0716">
    <property type="taxonomic scope" value="Bacteria"/>
</dbReference>
<gene>
    <name evidence="3" type="ordered locus">LBA1105</name>
</gene>
<dbReference type="Pfam" id="PF12682">
    <property type="entry name" value="Flavodoxin_4"/>
    <property type="match status" value="1"/>
</dbReference>
<dbReference type="KEGG" id="lac:LBA1105"/>
<evidence type="ECO:0000259" key="2">
    <source>
        <dbReference type="PROSITE" id="PS50902"/>
    </source>
</evidence>
<feature type="chain" id="PRO_5039636684" evidence="1">
    <location>
        <begin position="22"/>
        <end position="203"/>
    </location>
</feature>
<dbReference type="Gene3D" id="3.40.50.360">
    <property type="match status" value="1"/>
</dbReference>
<dbReference type="PANTHER" id="PTHR39201:SF1">
    <property type="entry name" value="FLAVODOXIN-LIKE DOMAIN-CONTAINING PROTEIN"/>
    <property type="match status" value="1"/>
</dbReference>
<dbReference type="AlphaFoldDB" id="Q5FK25"/>
<evidence type="ECO:0000256" key="1">
    <source>
        <dbReference type="SAM" id="SignalP"/>
    </source>
</evidence>
<dbReference type="STRING" id="272621.LBA1105"/>
<dbReference type="PATRIC" id="fig|272621.13.peg.1052"/>
<dbReference type="Proteomes" id="UP000006381">
    <property type="component" value="Chromosome"/>
</dbReference>
<dbReference type="GeneID" id="93289790"/>
<dbReference type="OrthoDB" id="9806505at2"/>
<dbReference type="InterPro" id="IPR029039">
    <property type="entry name" value="Flavoprotein-like_sf"/>
</dbReference>
<dbReference type="GO" id="GO:0016651">
    <property type="term" value="F:oxidoreductase activity, acting on NAD(P)H"/>
    <property type="evidence" value="ECO:0007669"/>
    <property type="project" value="UniProtKB-ARBA"/>
</dbReference>